<keyword evidence="2" id="KW-0805">Transcription regulation</keyword>
<feature type="compositionally biased region" description="Basic and acidic residues" evidence="6">
    <location>
        <begin position="1216"/>
        <end position="1236"/>
    </location>
</feature>
<feature type="region of interest" description="Disordered" evidence="6">
    <location>
        <begin position="687"/>
        <end position="741"/>
    </location>
</feature>
<dbReference type="Gene3D" id="1.20.5.2050">
    <property type="match status" value="2"/>
</dbReference>
<evidence type="ECO:0000256" key="2">
    <source>
        <dbReference type="ARBA" id="ARBA00023015"/>
    </source>
</evidence>
<evidence type="ECO:0000256" key="4">
    <source>
        <dbReference type="ARBA" id="ARBA00023163"/>
    </source>
</evidence>
<evidence type="ECO:0000259" key="8">
    <source>
        <dbReference type="Pfam" id="PF14733"/>
    </source>
</evidence>
<protein>
    <recommendedName>
        <fullName evidence="11">AP2/ERF domain-containing protein</fullName>
    </recommendedName>
</protein>
<feature type="compositionally biased region" description="Polar residues" evidence="6">
    <location>
        <begin position="1880"/>
        <end position="1892"/>
    </location>
</feature>
<feature type="compositionally biased region" description="Low complexity" evidence="6">
    <location>
        <begin position="2146"/>
        <end position="2161"/>
    </location>
</feature>
<evidence type="ECO:0000259" key="7">
    <source>
        <dbReference type="Pfam" id="PF00847"/>
    </source>
</evidence>
<dbReference type="Pfam" id="PF00847">
    <property type="entry name" value="AP2"/>
    <property type="match status" value="2"/>
</dbReference>
<feature type="region of interest" description="Disordered" evidence="6">
    <location>
        <begin position="1088"/>
        <end position="1258"/>
    </location>
</feature>
<feature type="compositionally biased region" description="Polar residues" evidence="6">
    <location>
        <begin position="1605"/>
        <end position="1619"/>
    </location>
</feature>
<feature type="region of interest" description="Disordered" evidence="6">
    <location>
        <begin position="62"/>
        <end position="95"/>
    </location>
</feature>
<evidence type="ECO:0000256" key="3">
    <source>
        <dbReference type="ARBA" id="ARBA00023125"/>
    </source>
</evidence>
<evidence type="ECO:0000256" key="6">
    <source>
        <dbReference type="SAM" id="MobiDB-lite"/>
    </source>
</evidence>
<feature type="compositionally biased region" description="Basic and acidic residues" evidence="6">
    <location>
        <begin position="443"/>
        <end position="454"/>
    </location>
</feature>
<feature type="compositionally biased region" description="Basic and acidic residues" evidence="6">
    <location>
        <begin position="759"/>
        <end position="782"/>
    </location>
</feature>
<feature type="compositionally biased region" description="Gly residues" evidence="6">
    <location>
        <begin position="1337"/>
        <end position="1363"/>
    </location>
</feature>
<feature type="region of interest" description="Disordered" evidence="6">
    <location>
        <begin position="1827"/>
        <end position="1893"/>
    </location>
</feature>
<feature type="region of interest" description="Disordered" evidence="6">
    <location>
        <begin position="430"/>
        <end position="503"/>
    </location>
</feature>
<feature type="compositionally biased region" description="Acidic residues" evidence="6">
    <location>
        <begin position="832"/>
        <end position="849"/>
    </location>
</feature>
<feature type="compositionally biased region" description="Low complexity" evidence="6">
    <location>
        <begin position="1194"/>
        <end position="1213"/>
    </location>
</feature>
<feature type="region of interest" description="Disordered" evidence="6">
    <location>
        <begin position="270"/>
        <end position="334"/>
    </location>
</feature>
<feature type="domain" description="AP2-coincident C-terminal" evidence="8">
    <location>
        <begin position="2272"/>
        <end position="2362"/>
    </location>
</feature>
<feature type="compositionally biased region" description="Gly residues" evidence="6">
    <location>
        <begin position="802"/>
        <end position="811"/>
    </location>
</feature>
<name>A0A0J9SVX7_PLAV1</name>
<feature type="compositionally biased region" description="Basic and acidic residues" evidence="6">
    <location>
        <begin position="812"/>
        <end position="827"/>
    </location>
</feature>
<accession>A0A0J9SVX7</accession>
<dbReference type="EMBL" id="KQ234824">
    <property type="protein sequence ID" value="KMZ86292.1"/>
    <property type="molecule type" value="Genomic_DNA"/>
</dbReference>
<feature type="compositionally biased region" description="Gly residues" evidence="6">
    <location>
        <begin position="1093"/>
        <end position="1124"/>
    </location>
</feature>
<feature type="region of interest" description="Disordered" evidence="6">
    <location>
        <begin position="2067"/>
        <end position="2161"/>
    </location>
</feature>
<organism evidence="9 10">
    <name type="scientific">Plasmodium vivax (strain Brazil I)</name>
    <dbReference type="NCBI Taxonomy" id="1033975"/>
    <lineage>
        <taxon>Eukaryota</taxon>
        <taxon>Sar</taxon>
        <taxon>Alveolata</taxon>
        <taxon>Apicomplexa</taxon>
        <taxon>Aconoidasida</taxon>
        <taxon>Haemosporida</taxon>
        <taxon>Plasmodiidae</taxon>
        <taxon>Plasmodium</taxon>
        <taxon>Plasmodium (Plasmodium)</taxon>
    </lineage>
</organism>
<feature type="compositionally biased region" description="Basic and acidic residues" evidence="6">
    <location>
        <begin position="687"/>
        <end position="713"/>
    </location>
</feature>
<feature type="compositionally biased region" description="Acidic residues" evidence="6">
    <location>
        <begin position="1663"/>
        <end position="1686"/>
    </location>
</feature>
<reference evidence="9 10" key="1">
    <citation type="submission" date="2011-08" db="EMBL/GenBank/DDBJ databases">
        <title>The Genome Sequence of Plasmodium vivax Brazil I.</title>
        <authorList>
            <consortium name="The Broad Institute Genome Sequencing Platform"/>
            <consortium name="The Broad Institute Genome Sequencing Center for Infectious Disease"/>
            <person name="Neafsey D."/>
            <person name="Carlton J."/>
            <person name="Barnwell J."/>
            <person name="Collins W."/>
            <person name="Escalante A."/>
            <person name="Mullikin J."/>
            <person name="Saul A."/>
            <person name="Guigo R."/>
            <person name="Camara F."/>
            <person name="Young S.K."/>
            <person name="Zeng Q."/>
            <person name="Gargeya S."/>
            <person name="Fitzgerald M."/>
            <person name="Haas B."/>
            <person name="Abouelleil A."/>
            <person name="Alvarado L."/>
            <person name="Arachchi H.M."/>
            <person name="Berlin A."/>
            <person name="Brown A."/>
            <person name="Chapman S.B."/>
            <person name="Chen Z."/>
            <person name="Dunbar C."/>
            <person name="Freedman E."/>
            <person name="Gearin G."/>
            <person name="Gellesch M."/>
            <person name="Goldberg J."/>
            <person name="Griggs A."/>
            <person name="Gujja S."/>
            <person name="Heiman D."/>
            <person name="Howarth C."/>
            <person name="Larson L."/>
            <person name="Lui A."/>
            <person name="MacDonald P.J.P."/>
            <person name="Montmayeur A."/>
            <person name="Murphy C."/>
            <person name="Neiman D."/>
            <person name="Pearson M."/>
            <person name="Priest M."/>
            <person name="Roberts A."/>
            <person name="Saif S."/>
            <person name="Shea T."/>
            <person name="Shenoy N."/>
            <person name="Sisk P."/>
            <person name="Stolte C."/>
            <person name="Sykes S."/>
            <person name="Wortman J."/>
            <person name="Nusbaum C."/>
            <person name="Birren B."/>
        </authorList>
    </citation>
    <scope>NUCLEOTIDE SEQUENCE [LARGE SCALE GENOMIC DNA]</scope>
    <source>
        <strain evidence="9 10">Brazil I</strain>
    </source>
</reference>
<keyword evidence="4" id="KW-0804">Transcription</keyword>
<feature type="compositionally biased region" description="Basic and acidic residues" evidence="6">
    <location>
        <begin position="2109"/>
        <end position="2130"/>
    </location>
</feature>
<feature type="region of interest" description="Disordered" evidence="6">
    <location>
        <begin position="1337"/>
        <end position="1387"/>
    </location>
</feature>
<feature type="region of interest" description="Disordered" evidence="6">
    <location>
        <begin position="1603"/>
        <end position="1703"/>
    </location>
</feature>
<evidence type="ECO:0008006" key="11">
    <source>
        <dbReference type="Google" id="ProtNLM"/>
    </source>
</evidence>
<keyword evidence="5" id="KW-0539">Nucleus</keyword>
<feature type="compositionally biased region" description="Basic and acidic residues" evidence="6">
    <location>
        <begin position="650"/>
        <end position="660"/>
    </location>
</feature>
<dbReference type="GO" id="GO:0003677">
    <property type="term" value="F:DNA binding"/>
    <property type="evidence" value="ECO:0007669"/>
    <property type="project" value="UniProtKB-KW"/>
</dbReference>
<feature type="compositionally biased region" description="Basic and acidic residues" evidence="6">
    <location>
        <begin position="912"/>
        <end position="934"/>
    </location>
</feature>
<dbReference type="GO" id="GO:0005634">
    <property type="term" value="C:nucleus"/>
    <property type="evidence" value="ECO:0007669"/>
    <property type="project" value="UniProtKB-SubCell"/>
</dbReference>
<gene>
    <name evidence="9" type="ORF">PVBG_01816</name>
</gene>
<feature type="compositionally biased region" description="Basic and acidic residues" evidence="6">
    <location>
        <begin position="485"/>
        <end position="503"/>
    </location>
</feature>
<dbReference type="GO" id="GO:0003700">
    <property type="term" value="F:DNA-binding transcription factor activity"/>
    <property type="evidence" value="ECO:0007669"/>
    <property type="project" value="InterPro"/>
</dbReference>
<dbReference type="InterPro" id="IPR001471">
    <property type="entry name" value="AP2/ERF_dom"/>
</dbReference>
<feature type="region of interest" description="Disordered" evidence="6">
    <location>
        <begin position="759"/>
        <end position="937"/>
    </location>
</feature>
<evidence type="ECO:0000256" key="5">
    <source>
        <dbReference type="ARBA" id="ARBA00023242"/>
    </source>
</evidence>
<feature type="region of interest" description="Disordered" evidence="6">
    <location>
        <begin position="1740"/>
        <end position="1777"/>
    </location>
</feature>
<feature type="compositionally biased region" description="Basic residues" evidence="6">
    <location>
        <begin position="635"/>
        <end position="648"/>
    </location>
</feature>
<evidence type="ECO:0000256" key="1">
    <source>
        <dbReference type="ARBA" id="ARBA00004123"/>
    </source>
</evidence>
<keyword evidence="3" id="KW-0238">DNA-binding</keyword>
<dbReference type="Pfam" id="PF14733">
    <property type="entry name" value="ACDC"/>
    <property type="match status" value="1"/>
</dbReference>
<proteinExistence type="predicted"/>
<feature type="region of interest" description="Disordered" evidence="6">
    <location>
        <begin position="595"/>
        <end position="662"/>
    </location>
</feature>
<sequence>METEEGDAPADVGRGVPASGGGGEGALAEGGEVVAIGTIGTISSIGEVGQVFQIDPIDHINPINPMDDGSLLASPGKTPPGEEKRGGSGTSQTGGIKIGINKKDYDLYISQLKDKGVKDVAKSNGAKMRRSNSGGKNECDSDYYDMKHIDGNTTEFFDDADASNKRTINTIISRMDSDLTNTEDVLSKVNENSTTYMSNENHIGLANNEVDITDHANFNPHFEFDEMMGPSDKTTYVENCEHVSFFKNGETDQVGFRSGGCKAGEESAFHAGASEAGSHQASEGGDHHACESGGQEASESGIHHASENGGQPRRGDLVEEPPSPELNNPVPLNTAEPFAKNEQQREEDKLPSRVNPTFGDLTHLSQLPHIVSSTYAFLENEELTSRLNTFCSRVQNGEATSGGGPPHHLDGKMAVESKIDSGEEVPLLVGAQQGDLPGGPSTQRERRPGGDHFYNEGGSEQEEENGGGSERSSLLKEKATRKRKKSDEEDLRNGSKDAKILLRQREQNNVDVRGDYTHLYEEAHKDIIEECLRMCNGERRDPGGCAIRRTSHSSGGGSSGDGSGVSGGGSCDVSCGVSCGGNVGCSSGETLPSNVALNSGGEKDGDQRGGQGGTPPREGGHTDDLYDEAIAAVKKVGRRVGRKSKNCAHKSGEANGDAKGKARMGLRPSGGCDVDAAAECAADEEHMGDTHMGDTHMGDPHVGNPHRDHLKENGEEEQPNGSERGRAKHGNTSETYARRPLRNAAKKCIHLWSEELKKKNEKHNAALERSKHMSDQRKEERAMRRKERVIKNGSKVIPRGGLARGYGGRGWARGEAKSETKFAREDANGSDAAEEEEGEEAEEMQDAEEGASGKEYCEEGAEGASGKAYCEEGQEGTHRRARGRPSQRTGSHTDPKVRERNQGNESYGSSEVKSDHLSNEANERGTKGGRKKNDLASLGQEHNNIPILFNDTMDEREMFKYLDLLRHLPSKKGGAQYKLHKAILTEEMVRRAKKFPLVQGVYFDRYQQRWSVNWNEDGKRVAKYFPIKLFGFDYARRLAIYCKNYQKIPEEALIFEQAYRASQQSNKHRNDPSEGVVGGVVAGANVGVSEVGNGNGSGNGSGSANGSGNGSANGSWNGSGNGGGRPRRGAPKKGYKKRGLRKQDNSNEDKSSSGYGKRRKNINSYPSGGVGSSMNEGPGDNEGACRGPGQIPPASNYSGSANSGVSSGANDGAYGSEKRDSSYRSDGGAKEVERSGLPKVAPYFPGGSLPGSQGAGEKLAGEKYLGGLNHPSSQHTVHPLHTLQSIWGGLGNMKAPSAANEGGLDQQLVQGYLLDGDSFLCDFQGGAKHGHLGSGHLGSGHLGSGHLGSGHPGSGNPGSGNPGSGHPNSGHVKEEQKNVGGIDGNADRTDVESMLLMRQRMMMLEQGRAANASMYMPFGSATMGFPITHSSNELRRFGSGDTHFEGEKKSSGMNNMVGSVGGANMGNVLPFTTHSNHPSEVIQAGENHREMSSSALPHMMMMGSCTVEGEEKKRERKKGEAKKNHFVCTSTGASSFKSSASHISSTSSCYKNMEVYLSSNGPFQDMGEALRWRKGGAADKGDAADKGGAEDVANVADAADAALPSTCSDQRGSYHTANQEAKRREKSDAPSIQGAHQDNVSRGEVNSHGGYLLGGKRPPRVEEEPEEGEEDDDAEDDDEGEEDEEGANPREYVPRGRGGIAPNVVTPAMEKHTIEQAVRSIMPKEESTHKGVTHLNSIDGVSQVGGEEDGRSRYPHGVGRSTVEGGQRGVPSENEGNKMEDIFNISKYSEIVSSLEDYNLISRMSQMGVKMERGLFHLGGLNFKRENTEGGASRDGGREEVPQKVGTINRGEVPQNGDSMNRGEVPNGGALPSEDASNGGDLTQESNPNDINSRIVGVHYDRKQYRWKATWYTSHGRRCAKYYPIKQYGYLEAKKMAIECRRAYNAYKKLKKGPENGIEEGEFNFESIIFPKEYYITLFENDEKKDGYFWNPKRNKKTGKKSPFLDNNEKQRRHYNEALKKITNVKCKDLSQLNEFMKVRKNDGETSTYASVAVAADPVEASNVFAQGERQGEERHWEEQQQERQYRGGDYPGAQMEAYQGGTDPFGSYKDEPYRGESYHGEAYHGEPYHGEAYPGESYPGEPFQAAAPPSADSAAPVDASSVDAAPPPILENEQNEEWSTRQGGYTQGGMFQDGCCSVVNGEGHHVPTSVCSAHVAANGCPVHVAANGCPVHVPTNTCSAHMPTNACSSEAPANACSAQNVSSLLSLYYLSENILKFQKGTIKCILQDLRDNCLSNLAYDIKNITFQEYYMAIHYLNRYVEDSNCYDDIFFLLKILAKNLEIRKIPSLYNEEEQKELLNSLTVITKQMKSGYSFFTPGTVRSASEGGEAAAGVTPSDRFSVIFQ</sequence>
<dbReference type="OrthoDB" id="378365at2759"/>
<feature type="compositionally biased region" description="Basic residues" evidence="6">
    <location>
        <begin position="1125"/>
        <end position="1140"/>
    </location>
</feature>
<feature type="domain" description="AP2/ERF" evidence="7">
    <location>
        <begin position="1893"/>
        <end position="1946"/>
    </location>
</feature>
<feature type="region of interest" description="Disordered" evidence="6">
    <location>
        <begin position="1"/>
        <end position="25"/>
    </location>
</feature>
<evidence type="ECO:0000313" key="10">
    <source>
        <dbReference type="Proteomes" id="UP000053327"/>
    </source>
</evidence>
<dbReference type="InterPro" id="IPR028078">
    <property type="entry name" value="ACDC"/>
</dbReference>
<comment type="subcellular location">
    <subcellularLocation>
        <location evidence="1">Nucleus</location>
    </subcellularLocation>
</comment>
<feature type="compositionally biased region" description="Basic and acidic residues" evidence="6">
    <location>
        <begin position="1141"/>
        <end position="1151"/>
    </location>
</feature>
<evidence type="ECO:0000313" key="9">
    <source>
        <dbReference type="EMBL" id="KMZ86292.1"/>
    </source>
</evidence>
<feature type="compositionally biased region" description="Basic and acidic residues" evidence="6">
    <location>
        <begin position="2070"/>
        <end position="2087"/>
    </location>
</feature>
<feature type="domain" description="AP2/ERF" evidence="7">
    <location>
        <begin position="997"/>
        <end position="1045"/>
    </location>
</feature>
<dbReference type="Proteomes" id="UP000053327">
    <property type="component" value="Unassembled WGS sequence"/>
</dbReference>
<feature type="compositionally biased region" description="Basic and acidic residues" evidence="6">
    <location>
        <begin position="891"/>
        <end position="902"/>
    </location>
</feature>